<organism evidence="2 3">
    <name type="scientific">Extremus antarcticus</name>
    <dbReference type="NCBI Taxonomy" id="702011"/>
    <lineage>
        <taxon>Eukaryota</taxon>
        <taxon>Fungi</taxon>
        <taxon>Dikarya</taxon>
        <taxon>Ascomycota</taxon>
        <taxon>Pezizomycotina</taxon>
        <taxon>Dothideomycetes</taxon>
        <taxon>Dothideomycetidae</taxon>
        <taxon>Mycosphaerellales</taxon>
        <taxon>Extremaceae</taxon>
        <taxon>Extremus</taxon>
    </lineage>
</organism>
<name>A0AAJ0D9G8_9PEZI</name>
<dbReference type="PANTHER" id="PTHR39142:SF1">
    <property type="entry name" value="AEL197CP"/>
    <property type="match status" value="1"/>
</dbReference>
<dbReference type="GO" id="GO:0098703">
    <property type="term" value="P:calcium ion import across plasma membrane"/>
    <property type="evidence" value="ECO:0007669"/>
    <property type="project" value="InterPro"/>
</dbReference>
<protein>
    <submittedName>
        <fullName evidence="2">Uncharacterized protein</fullName>
    </submittedName>
</protein>
<dbReference type="PANTHER" id="PTHR39142">
    <property type="entry name" value="MID1P"/>
    <property type="match status" value="1"/>
</dbReference>
<sequence length="674" mass="72550">MLSCPKLTPLQTRFLASVATLALLGLIYWTLGHTPLAYAAELDFDGRGESRGGEDHNWHWIAQEALEGDGINDEVAGAGTTVLSARAPAVSSTGGNNVPNIDNIEAGNTTVWMFSSEQLRSQHAKKGPGLPPFEDLIADAKVQHGELRKRDGDGEPTESQELEGRQNGRTRKIYISINTCLQPNYVGSGIQSAAPPQLTLYVATDPSNKNPGPQSNSNDQMVVVMDEGYANTTIQVNGDSYMSVHAPSLGNNFTGVWNYELAVSIDGFYHSVSDDFDLEPNLFLLDSDSFAALLVTDNLTQADPSQQSYKDWMNLTAPYIVFASNINDTRALGLSKSFCGLNMNSQITGKQEQSDGEGTNVQMQMTTRGLGNKPKEQFYVTALNRSSIYNATLAQVGNSTNSGSGVVGGGGKVWRSVSFPTKSDGNCALLYNLDFCSEVAYAVPSTPDLVANYSGFQSLYDNYTLNYYHNFNYSLQQIPCHTTSDAQYSLARNCQDCAKAYKDWICAVSIPRCTDFSSGLPWLQSRNMGQPFLNGSQLSSSVLNNGYVPMSGAPTLEGTVAFSQTYISSMATNSSRNPLIDETIKPGPYKEVLPCEDLCYSLMQSCPAALGFGCPFPGKGLEASYGSRHGNSNGNLTCSFLGAYVYTGGVAKVGSDVLKACLFAAIAAIMLVGM</sequence>
<dbReference type="EMBL" id="JAWDJX010000039">
    <property type="protein sequence ID" value="KAK3049538.1"/>
    <property type="molecule type" value="Genomic_DNA"/>
</dbReference>
<dbReference type="InterPro" id="IPR024338">
    <property type="entry name" value="MID1/Yam8"/>
</dbReference>
<dbReference type="Proteomes" id="UP001271007">
    <property type="component" value="Unassembled WGS sequence"/>
</dbReference>
<accession>A0AAJ0D9G8</accession>
<dbReference type="GO" id="GO:0005262">
    <property type="term" value="F:calcium channel activity"/>
    <property type="evidence" value="ECO:0007669"/>
    <property type="project" value="InterPro"/>
</dbReference>
<evidence type="ECO:0000313" key="3">
    <source>
        <dbReference type="Proteomes" id="UP001271007"/>
    </source>
</evidence>
<proteinExistence type="predicted"/>
<evidence type="ECO:0000313" key="2">
    <source>
        <dbReference type="EMBL" id="KAK3049538.1"/>
    </source>
</evidence>
<comment type="caution">
    <text evidence="2">The sequence shown here is derived from an EMBL/GenBank/DDBJ whole genome shotgun (WGS) entry which is preliminary data.</text>
</comment>
<reference evidence="2" key="1">
    <citation type="submission" date="2023-04" db="EMBL/GenBank/DDBJ databases">
        <title>Black Yeasts Isolated from many extreme environments.</title>
        <authorList>
            <person name="Coleine C."/>
            <person name="Stajich J.E."/>
            <person name="Selbmann L."/>
        </authorList>
    </citation>
    <scope>NUCLEOTIDE SEQUENCE</scope>
    <source>
        <strain evidence="2">CCFEE 5312</strain>
    </source>
</reference>
<feature type="region of interest" description="Disordered" evidence="1">
    <location>
        <begin position="145"/>
        <end position="166"/>
    </location>
</feature>
<dbReference type="AlphaFoldDB" id="A0AAJ0D9G8"/>
<dbReference type="Pfam" id="PF12929">
    <property type="entry name" value="Mid1"/>
    <property type="match status" value="1"/>
</dbReference>
<keyword evidence="3" id="KW-1185">Reference proteome</keyword>
<evidence type="ECO:0000256" key="1">
    <source>
        <dbReference type="SAM" id="MobiDB-lite"/>
    </source>
</evidence>
<gene>
    <name evidence="2" type="ORF">LTR09_009206</name>
</gene>